<evidence type="ECO:0008006" key="4">
    <source>
        <dbReference type="Google" id="ProtNLM"/>
    </source>
</evidence>
<evidence type="ECO:0000256" key="1">
    <source>
        <dbReference type="SAM" id="SignalP"/>
    </source>
</evidence>
<dbReference type="AlphaFoldDB" id="A0AA36ATX9"/>
<keyword evidence="1" id="KW-0732">Signal</keyword>
<dbReference type="EMBL" id="OX597817">
    <property type="protein sequence ID" value="CAI9721496.1"/>
    <property type="molecule type" value="Genomic_DNA"/>
</dbReference>
<evidence type="ECO:0000313" key="2">
    <source>
        <dbReference type="EMBL" id="CAI9721496.1"/>
    </source>
</evidence>
<dbReference type="Proteomes" id="UP001162480">
    <property type="component" value="Chromosome 4"/>
</dbReference>
<name>A0AA36ATX9_OCTVU</name>
<gene>
    <name evidence="2" type="ORF">OCTVUL_1B008961</name>
</gene>
<accession>A0AA36ATX9</accession>
<protein>
    <recommendedName>
        <fullName evidence="4">Secreted protein</fullName>
    </recommendedName>
</protein>
<reference evidence="2" key="1">
    <citation type="submission" date="2023-08" db="EMBL/GenBank/DDBJ databases">
        <authorList>
            <person name="Alioto T."/>
            <person name="Alioto T."/>
            <person name="Gomez Garrido J."/>
        </authorList>
    </citation>
    <scope>NUCLEOTIDE SEQUENCE</scope>
</reference>
<proteinExistence type="predicted"/>
<feature type="signal peptide" evidence="1">
    <location>
        <begin position="1"/>
        <end position="15"/>
    </location>
</feature>
<evidence type="ECO:0000313" key="3">
    <source>
        <dbReference type="Proteomes" id="UP001162480"/>
    </source>
</evidence>
<keyword evidence="3" id="KW-1185">Reference proteome</keyword>
<organism evidence="2 3">
    <name type="scientific">Octopus vulgaris</name>
    <name type="common">Common octopus</name>
    <dbReference type="NCBI Taxonomy" id="6645"/>
    <lineage>
        <taxon>Eukaryota</taxon>
        <taxon>Metazoa</taxon>
        <taxon>Spiralia</taxon>
        <taxon>Lophotrochozoa</taxon>
        <taxon>Mollusca</taxon>
        <taxon>Cephalopoda</taxon>
        <taxon>Coleoidea</taxon>
        <taxon>Octopodiformes</taxon>
        <taxon>Octopoda</taxon>
        <taxon>Incirrata</taxon>
        <taxon>Octopodidae</taxon>
        <taxon>Octopus</taxon>
    </lineage>
</organism>
<sequence>MRIVVMLMMIMICHCRRRHYGRNDDIVKGNIWRWDKHFVKFKFILFHRFSGFSINTVGNTNVADAKFANNCD</sequence>
<feature type="chain" id="PRO_5041416425" description="Secreted protein" evidence="1">
    <location>
        <begin position="16"/>
        <end position="72"/>
    </location>
</feature>